<dbReference type="Proteomes" id="UP001233314">
    <property type="component" value="Unassembled WGS sequence"/>
</dbReference>
<feature type="domain" description="Mce/MlaD" evidence="1">
    <location>
        <begin position="39"/>
        <end position="114"/>
    </location>
</feature>
<protein>
    <submittedName>
        <fullName evidence="2">MCE family protein</fullName>
    </submittedName>
</protein>
<comment type="caution">
    <text evidence="2">The sequence shown here is derived from an EMBL/GenBank/DDBJ whole genome shotgun (WGS) entry which is preliminary data.</text>
</comment>
<dbReference type="PROSITE" id="PS51257">
    <property type="entry name" value="PROKAR_LIPOPROTEIN"/>
    <property type="match status" value="1"/>
</dbReference>
<dbReference type="Pfam" id="PF02470">
    <property type="entry name" value="MlaD"/>
    <property type="match status" value="1"/>
</dbReference>
<dbReference type="EMBL" id="JAUQTA010000001">
    <property type="protein sequence ID" value="MDO7867249.1"/>
    <property type="molecule type" value="Genomic_DNA"/>
</dbReference>
<dbReference type="PANTHER" id="PTHR33371">
    <property type="entry name" value="INTERMEMBRANE PHOSPHOLIPID TRANSPORT SYSTEM BINDING PROTEIN MLAD-RELATED"/>
    <property type="match status" value="1"/>
</dbReference>
<organism evidence="2 3">
    <name type="scientific">Nocardioides jiangxiensis</name>
    <dbReference type="NCBI Taxonomy" id="3064524"/>
    <lineage>
        <taxon>Bacteria</taxon>
        <taxon>Bacillati</taxon>
        <taxon>Actinomycetota</taxon>
        <taxon>Actinomycetes</taxon>
        <taxon>Propionibacteriales</taxon>
        <taxon>Nocardioidaceae</taxon>
        <taxon>Nocardioides</taxon>
    </lineage>
</organism>
<dbReference type="RefSeq" id="WP_305026654.1">
    <property type="nucleotide sequence ID" value="NZ_JAUQTA010000001.1"/>
</dbReference>
<dbReference type="NCBIfam" id="TIGR00996">
    <property type="entry name" value="Mtu_fam_mce"/>
    <property type="match status" value="1"/>
</dbReference>
<dbReference type="InterPro" id="IPR003399">
    <property type="entry name" value="Mce/MlaD"/>
</dbReference>
<gene>
    <name evidence="2" type="ORF">Q5722_02600</name>
</gene>
<proteinExistence type="predicted"/>
<name>A0ABT9AXQ8_9ACTN</name>
<reference evidence="2 3" key="1">
    <citation type="submission" date="2023-07" db="EMBL/GenBank/DDBJ databases">
        <title>Nocardioides sp. nov WY-20 isolated from soil.</title>
        <authorList>
            <person name="Liu B."/>
            <person name="Wan Y."/>
        </authorList>
    </citation>
    <scope>NUCLEOTIDE SEQUENCE [LARGE SCALE GENOMIC DNA]</scope>
    <source>
        <strain evidence="2 3">WY-20</strain>
    </source>
</reference>
<dbReference type="PANTHER" id="PTHR33371:SF15">
    <property type="entry name" value="LIPOPROTEIN LPRN"/>
    <property type="match status" value="1"/>
</dbReference>
<dbReference type="InterPro" id="IPR005693">
    <property type="entry name" value="Mce"/>
</dbReference>
<evidence type="ECO:0000313" key="2">
    <source>
        <dbReference type="EMBL" id="MDO7867249.1"/>
    </source>
</evidence>
<accession>A0ABT9AXQ8</accession>
<evidence type="ECO:0000313" key="3">
    <source>
        <dbReference type="Proteomes" id="UP001233314"/>
    </source>
</evidence>
<sequence>MNGRTVRAAAGAAAVVGLATACGPGYQDLPLPGRGVDGPTYTINAPFQDALNLTEGARVKIGGLPVGRVTELRAEGFHAVASMEIEDDVELRAGTTARLRYDTPLGEVFVELTPASAGKAIEDGGSLAATKTSTAPSVEDTLAQASLLVNGGGLTQVQTINEELNDVLGGREANVRSVMYRANAFLAQANAASGDLDGLLRDLNATSAMLMKRKEVFGEAIRALGPMAEVLRRETPTLTRLLARSNQVVARTNGVLDRTDAELVQILHQLGPILDEIVSVEPQFVDGLRSLAAARRILDQAVPGDVVPQDALLHLDLRGLLDANAPSSGGSSGTGDTQSGGLLGGLTGTVGGLLGPGSDSSGGGGLPLLNGLLGGSK</sequence>
<keyword evidence="3" id="KW-1185">Reference proteome</keyword>
<evidence type="ECO:0000259" key="1">
    <source>
        <dbReference type="Pfam" id="PF02470"/>
    </source>
</evidence>
<dbReference type="InterPro" id="IPR052336">
    <property type="entry name" value="MlaD_Phospholipid_Transporter"/>
</dbReference>